<gene>
    <name evidence="3" type="ORF">C8F04DRAFT_1197385</name>
</gene>
<name>A0AAD6S1X8_9AGAR</name>
<comment type="caution">
    <text evidence="3">The sequence shown here is derived from an EMBL/GenBank/DDBJ whole genome shotgun (WGS) entry which is preliminary data.</text>
</comment>
<dbReference type="AlphaFoldDB" id="A0AAD6S1X8"/>
<organism evidence="3 4">
    <name type="scientific">Mycena alexandri</name>
    <dbReference type="NCBI Taxonomy" id="1745969"/>
    <lineage>
        <taxon>Eukaryota</taxon>
        <taxon>Fungi</taxon>
        <taxon>Dikarya</taxon>
        <taxon>Basidiomycota</taxon>
        <taxon>Agaricomycotina</taxon>
        <taxon>Agaricomycetes</taxon>
        <taxon>Agaricomycetidae</taxon>
        <taxon>Agaricales</taxon>
        <taxon>Marasmiineae</taxon>
        <taxon>Mycenaceae</taxon>
        <taxon>Mycena</taxon>
    </lineage>
</organism>
<evidence type="ECO:0000313" key="4">
    <source>
        <dbReference type="Proteomes" id="UP001218188"/>
    </source>
</evidence>
<accession>A0AAD6S1X8</accession>
<feature type="chain" id="PRO_5041947685" evidence="2">
    <location>
        <begin position="22"/>
        <end position="165"/>
    </location>
</feature>
<feature type="transmembrane region" description="Helical" evidence="1">
    <location>
        <begin position="30"/>
        <end position="47"/>
    </location>
</feature>
<sequence>MASHACVLYLFLAPLLLLASAPSCLLPPLAPALSLAPLLACVLFLFIPTTHTPIPNTAPLARFARLPQPTRPLTRLAPGMSCPPSALCVAGFSNPNLLNHSTSMFTCPAPSEPPLARSPTPLVHRPLHFAALFPSSLPDALCPPLSYPYLGHPLNLTPLEFSPYL</sequence>
<evidence type="ECO:0000256" key="1">
    <source>
        <dbReference type="SAM" id="Phobius"/>
    </source>
</evidence>
<dbReference type="EMBL" id="JARJCM010000284">
    <property type="protein sequence ID" value="KAJ7019741.1"/>
    <property type="molecule type" value="Genomic_DNA"/>
</dbReference>
<evidence type="ECO:0000313" key="3">
    <source>
        <dbReference type="EMBL" id="KAJ7019741.1"/>
    </source>
</evidence>
<keyword evidence="4" id="KW-1185">Reference proteome</keyword>
<proteinExistence type="predicted"/>
<keyword evidence="1" id="KW-0472">Membrane</keyword>
<dbReference type="Proteomes" id="UP001218188">
    <property type="component" value="Unassembled WGS sequence"/>
</dbReference>
<keyword evidence="1" id="KW-1133">Transmembrane helix</keyword>
<evidence type="ECO:0000256" key="2">
    <source>
        <dbReference type="SAM" id="SignalP"/>
    </source>
</evidence>
<keyword evidence="2" id="KW-0732">Signal</keyword>
<keyword evidence="1" id="KW-0812">Transmembrane</keyword>
<reference evidence="3" key="1">
    <citation type="submission" date="2023-03" db="EMBL/GenBank/DDBJ databases">
        <title>Massive genome expansion in bonnet fungi (Mycena s.s.) driven by repeated elements and novel gene families across ecological guilds.</title>
        <authorList>
            <consortium name="Lawrence Berkeley National Laboratory"/>
            <person name="Harder C.B."/>
            <person name="Miyauchi S."/>
            <person name="Viragh M."/>
            <person name="Kuo A."/>
            <person name="Thoen E."/>
            <person name="Andreopoulos B."/>
            <person name="Lu D."/>
            <person name="Skrede I."/>
            <person name="Drula E."/>
            <person name="Henrissat B."/>
            <person name="Morin E."/>
            <person name="Kohler A."/>
            <person name="Barry K."/>
            <person name="LaButti K."/>
            <person name="Morin E."/>
            <person name="Salamov A."/>
            <person name="Lipzen A."/>
            <person name="Mereny Z."/>
            <person name="Hegedus B."/>
            <person name="Baldrian P."/>
            <person name="Stursova M."/>
            <person name="Weitz H."/>
            <person name="Taylor A."/>
            <person name="Grigoriev I.V."/>
            <person name="Nagy L.G."/>
            <person name="Martin F."/>
            <person name="Kauserud H."/>
        </authorList>
    </citation>
    <scope>NUCLEOTIDE SEQUENCE</scope>
    <source>
        <strain evidence="3">CBHHK200</strain>
    </source>
</reference>
<protein>
    <submittedName>
        <fullName evidence="3">Uncharacterized protein</fullName>
    </submittedName>
</protein>
<feature type="signal peptide" evidence="2">
    <location>
        <begin position="1"/>
        <end position="21"/>
    </location>
</feature>